<evidence type="ECO:0000313" key="1">
    <source>
        <dbReference type="EMBL" id="KAJ4847211.1"/>
    </source>
</evidence>
<evidence type="ECO:0000313" key="2">
    <source>
        <dbReference type="Proteomes" id="UP001141552"/>
    </source>
</evidence>
<dbReference type="EMBL" id="JAKUCV010001227">
    <property type="protein sequence ID" value="KAJ4847211.1"/>
    <property type="molecule type" value="Genomic_DNA"/>
</dbReference>
<gene>
    <name evidence="1" type="ORF">Tsubulata_008454</name>
</gene>
<sequence>MSRRGRRHEVRQATWVTVTKRHERRGSWVVVVTSIGGIGLSVAEAREGYVAQIERLSSIERETSISINRRVDLAKASLFIAAEDDSLVSHSSVPLPVDAFLHRLDDLSMEFCTRSGPALRSSPEALLQSLETFFIVSSRVEPRALYLHSVLTHRSGSAPMLTLIYSEILKMLRLWGLLTFDCELFFPHDSHTLPRGYHKQKSKDSDHHHILTSQTLLDKVLPLFSRSLSNITSPFLLLLIITLTSSSITFFNPLLDVRSNIISLQLSHPNLVYGCVSFISALLFHCIKLPVQVLTDLKEAFWPFPHDQTKSLFLRAANAANYIDISYTAEESGFQIASAKAAHHRLDRGVWTSVRFGDMRRALSACERLILLDSDPKELRDYSVLLYHCGLYEQSLEYLRMYKDAESSTLGSRTSSRLESLEEEAVTQLMTRLNLIMMEDGWSDPSHARNFLGNNAEPW</sequence>
<accession>A0A9Q0GCJ8</accession>
<reference evidence="1" key="1">
    <citation type="submission" date="2022-02" db="EMBL/GenBank/DDBJ databases">
        <authorList>
            <person name="Henning P.M."/>
            <person name="McCubbin A.G."/>
            <person name="Shore J.S."/>
        </authorList>
    </citation>
    <scope>NUCLEOTIDE SEQUENCE</scope>
    <source>
        <strain evidence="1">F60SS</strain>
        <tissue evidence="1">Leaves</tissue>
    </source>
</reference>
<reference evidence="1" key="2">
    <citation type="journal article" date="2023" name="Plants (Basel)">
        <title>Annotation of the Turnera subulata (Passifloraceae) Draft Genome Reveals the S-Locus Evolved after the Divergence of Turneroideae from Passifloroideae in a Stepwise Manner.</title>
        <authorList>
            <person name="Henning P.M."/>
            <person name="Roalson E.H."/>
            <person name="Mir W."/>
            <person name="McCubbin A.G."/>
            <person name="Shore J.S."/>
        </authorList>
    </citation>
    <scope>NUCLEOTIDE SEQUENCE</scope>
    <source>
        <strain evidence="1">F60SS</strain>
    </source>
</reference>
<dbReference type="Proteomes" id="UP001141552">
    <property type="component" value="Unassembled WGS sequence"/>
</dbReference>
<protein>
    <recommendedName>
        <fullName evidence="3">Protein SirB1 N-terminal domain-containing protein</fullName>
    </recommendedName>
</protein>
<proteinExistence type="predicted"/>
<dbReference type="AlphaFoldDB" id="A0A9Q0GCJ8"/>
<organism evidence="1 2">
    <name type="scientific">Turnera subulata</name>
    <dbReference type="NCBI Taxonomy" id="218843"/>
    <lineage>
        <taxon>Eukaryota</taxon>
        <taxon>Viridiplantae</taxon>
        <taxon>Streptophyta</taxon>
        <taxon>Embryophyta</taxon>
        <taxon>Tracheophyta</taxon>
        <taxon>Spermatophyta</taxon>
        <taxon>Magnoliopsida</taxon>
        <taxon>eudicotyledons</taxon>
        <taxon>Gunneridae</taxon>
        <taxon>Pentapetalae</taxon>
        <taxon>rosids</taxon>
        <taxon>fabids</taxon>
        <taxon>Malpighiales</taxon>
        <taxon>Passifloraceae</taxon>
        <taxon>Turnera</taxon>
    </lineage>
</organism>
<comment type="caution">
    <text evidence="1">The sequence shown here is derived from an EMBL/GenBank/DDBJ whole genome shotgun (WGS) entry which is preliminary data.</text>
</comment>
<keyword evidence="2" id="KW-1185">Reference proteome</keyword>
<dbReference type="PANTHER" id="PTHR31350:SF29">
    <property type="entry name" value="PROTEIN SIRB1 N-TERMINAL DOMAIN-CONTAINING PROTEIN"/>
    <property type="match status" value="1"/>
</dbReference>
<name>A0A9Q0GCJ8_9ROSI</name>
<dbReference type="OrthoDB" id="611769at2759"/>
<dbReference type="PANTHER" id="PTHR31350">
    <property type="entry name" value="SI:DKEY-261L7.2"/>
    <property type="match status" value="1"/>
</dbReference>
<evidence type="ECO:0008006" key="3">
    <source>
        <dbReference type="Google" id="ProtNLM"/>
    </source>
</evidence>